<dbReference type="AlphaFoldDB" id="A0A5K1D8N8"/>
<proteinExistence type="predicted"/>
<protein>
    <recommendedName>
        <fullName evidence="1">Retrotransposon Copia-like N-terminal domain-containing protein</fullName>
    </recommendedName>
</protein>
<gene>
    <name evidence="2" type="ORF">NYM_LOCUS20340</name>
</gene>
<reference evidence="2" key="1">
    <citation type="submission" date="2019-09" db="EMBL/GenBank/DDBJ databases">
        <authorList>
            <person name="Zhang L."/>
        </authorList>
    </citation>
    <scope>NUCLEOTIDE SEQUENCE</scope>
</reference>
<sequence>MAASSSSTVNTNPTEIGAFRTENVPMQVITLRLTKANYFSWSPAMTMGIAGRGRMAYIDGSNPEPARTSDV</sequence>
<evidence type="ECO:0000259" key="1">
    <source>
        <dbReference type="Pfam" id="PF14244"/>
    </source>
</evidence>
<feature type="domain" description="Retrotransposon Copia-like N-terminal" evidence="1">
    <location>
        <begin position="21"/>
        <end position="66"/>
    </location>
</feature>
<dbReference type="EMBL" id="LR721783">
    <property type="protein sequence ID" value="VVW35741.1"/>
    <property type="molecule type" value="Genomic_DNA"/>
</dbReference>
<accession>A0A5K1D8N8</accession>
<name>A0A5K1D8N8_9MAGN</name>
<dbReference type="InterPro" id="IPR029472">
    <property type="entry name" value="Copia-like_N"/>
</dbReference>
<organism evidence="2">
    <name type="scientific">Nymphaea colorata</name>
    <name type="common">pocket water lily</name>
    <dbReference type="NCBI Taxonomy" id="210225"/>
    <lineage>
        <taxon>Eukaryota</taxon>
        <taxon>Viridiplantae</taxon>
        <taxon>Streptophyta</taxon>
        <taxon>Embryophyta</taxon>
        <taxon>Tracheophyta</taxon>
        <taxon>Spermatophyta</taxon>
        <taxon>Magnoliopsida</taxon>
        <taxon>Nymphaeales</taxon>
        <taxon>Nymphaeaceae</taxon>
        <taxon>Nymphaea</taxon>
    </lineage>
</organism>
<dbReference type="Pfam" id="PF14244">
    <property type="entry name" value="Retrotran_gag_3"/>
    <property type="match status" value="1"/>
</dbReference>
<evidence type="ECO:0000313" key="2">
    <source>
        <dbReference type="EMBL" id="VVW35741.1"/>
    </source>
</evidence>
<dbReference type="Gramene" id="NC5G0261800.1">
    <property type="protein sequence ID" value="NC5G0261800.1:cds"/>
    <property type="gene ID" value="NC5G0261800"/>
</dbReference>